<dbReference type="InterPro" id="IPR008962">
    <property type="entry name" value="PapD-like_sf"/>
</dbReference>
<accession>A0A2K8QRK8</accession>
<sequence>MPVWPIYQTIETNQRSTTVWLGNKSHQDTKLQIQVVAWHQENNHDVYHDPNDVIASPSFTSIPTAKRQLIR</sequence>
<evidence type="ECO:0000313" key="1">
    <source>
        <dbReference type="EMBL" id="ATZ95350.1"/>
    </source>
</evidence>
<protein>
    <submittedName>
        <fullName evidence="1">Uncharacterized protein</fullName>
    </submittedName>
</protein>
<reference evidence="2" key="1">
    <citation type="journal article" date="2018" name="Genome Announc.">
        <title>Complete genome sequence of a Dickeya fangzhongdai type strain causing bleeding canker of pear tree trunks.</title>
        <authorList>
            <person name="Zhao Y."/>
            <person name="Tian Y."/>
            <person name="Li X."/>
            <person name="Hu B."/>
        </authorList>
    </citation>
    <scope>NUCLEOTIDE SEQUENCE [LARGE SCALE GENOMIC DNA]</scope>
    <source>
        <strain evidence="2">DSM 101947</strain>
    </source>
</reference>
<organism evidence="1 2">
    <name type="scientific">Dickeya fangzhongdai</name>
    <dbReference type="NCBI Taxonomy" id="1778540"/>
    <lineage>
        <taxon>Bacteria</taxon>
        <taxon>Pseudomonadati</taxon>
        <taxon>Pseudomonadota</taxon>
        <taxon>Gammaproteobacteria</taxon>
        <taxon>Enterobacterales</taxon>
        <taxon>Pectobacteriaceae</taxon>
        <taxon>Dickeya</taxon>
    </lineage>
</organism>
<dbReference type="Proteomes" id="UP000231901">
    <property type="component" value="Chromosome"/>
</dbReference>
<dbReference type="KEGG" id="dfn:CVE23_16005"/>
<proteinExistence type="predicted"/>
<dbReference type="AlphaFoldDB" id="A0A2K8QRK8"/>
<keyword evidence="2" id="KW-1185">Reference proteome</keyword>
<evidence type="ECO:0000313" key="2">
    <source>
        <dbReference type="Proteomes" id="UP000231901"/>
    </source>
</evidence>
<name>A0A2K8QRK8_9GAMM</name>
<dbReference type="SUPFAM" id="SSF49354">
    <property type="entry name" value="PapD-like"/>
    <property type="match status" value="1"/>
</dbReference>
<dbReference type="EMBL" id="CP025003">
    <property type="protein sequence ID" value="ATZ95350.1"/>
    <property type="molecule type" value="Genomic_DNA"/>
</dbReference>
<gene>
    <name evidence="1" type="ORF">CVE23_16005</name>
</gene>